<evidence type="ECO:0000256" key="1">
    <source>
        <dbReference type="SAM" id="Coils"/>
    </source>
</evidence>
<dbReference type="NCBIfam" id="NF038350">
    <property type="entry name" value="taxis_HmpF"/>
    <property type="match status" value="1"/>
</dbReference>
<reference evidence="3" key="1">
    <citation type="submission" date="2020-10" db="EMBL/GenBank/DDBJ databases">
        <authorList>
            <person name="Castelo-Branco R."/>
            <person name="Eusebio N."/>
            <person name="Adriana R."/>
            <person name="Vieira A."/>
            <person name="Brugerolle De Fraissinette N."/>
            <person name="Rezende De Castro R."/>
            <person name="Schneider M.P."/>
            <person name="Vasconcelos V."/>
            <person name="Leao P.N."/>
        </authorList>
    </citation>
    <scope>NUCLEOTIDE SEQUENCE</scope>
    <source>
        <strain evidence="3">LEGE 07310</strain>
    </source>
</reference>
<feature type="region of interest" description="Disordered" evidence="2">
    <location>
        <begin position="244"/>
        <end position="264"/>
    </location>
</feature>
<comment type="caution">
    <text evidence="3">The sequence shown here is derived from an EMBL/GenBank/DDBJ whole genome shotgun (WGS) entry which is preliminary data.</text>
</comment>
<keyword evidence="1" id="KW-0175">Coiled coil</keyword>
<name>A0A8J7AKA8_9CYAN</name>
<proteinExistence type="predicted"/>
<dbReference type="SUPFAM" id="SSF57997">
    <property type="entry name" value="Tropomyosin"/>
    <property type="match status" value="1"/>
</dbReference>
<dbReference type="EMBL" id="JADEXG010000051">
    <property type="protein sequence ID" value="MBE9079258.1"/>
    <property type="molecule type" value="Genomic_DNA"/>
</dbReference>
<keyword evidence="4" id="KW-1185">Reference proteome</keyword>
<evidence type="ECO:0000313" key="4">
    <source>
        <dbReference type="Proteomes" id="UP000636505"/>
    </source>
</evidence>
<evidence type="ECO:0000313" key="3">
    <source>
        <dbReference type="EMBL" id="MBE9079258.1"/>
    </source>
</evidence>
<feature type="coiled-coil region" evidence="1">
    <location>
        <begin position="339"/>
        <end position="409"/>
    </location>
</feature>
<evidence type="ECO:0000256" key="2">
    <source>
        <dbReference type="SAM" id="MobiDB-lite"/>
    </source>
</evidence>
<feature type="compositionally biased region" description="Polar residues" evidence="2">
    <location>
        <begin position="254"/>
        <end position="264"/>
    </location>
</feature>
<gene>
    <name evidence="3" type="ORF">IQ241_18475</name>
</gene>
<feature type="coiled-coil region" evidence="1">
    <location>
        <begin position="106"/>
        <end position="166"/>
    </location>
</feature>
<dbReference type="Proteomes" id="UP000636505">
    <property type="component" value="Unassembled WGS sequence"/>
</dbReference>
<sequence>MLYLAEVQRKSGFIGSSKAEFKFLACQRSEQNWSAVPGDEHIPAPDDATYGAGALVMVELTNSRQIQRHYEAGRSLVNILQNFSSLSKKFKTQEDEIEQWKQSLTYQSQELNRREMEIEVKQEEIEQAAAELDQVAIERNELEQHKAEVEELRIDLERKNSELEGAWAHLNGEIQRFEERQAAGIASSGLDEQQMQQVQMALEQLMGTVMPTESVREHVTQSFDLIAQQQAGLDQHWQALEQKQSAVGDRQHKLSSQSEALDQQKQSVAEAESQLQSAQVTQQQQQARLEQLEQQSQTFSQQIEAQNSLHQRVYDLLNASDQVRLGKKVDVSALEEMPIEALQSLVSDLEQDLDKMSRFVSDQEEELKLEQQAIDELGSKIAAANEYDRMQLEAEMTDEKDRYQMLNQTLVGQRRNLQERGEMLSQHRAVLLRRQGHAIESENPEPADLEPVLTHIDEMRQQLAERVQQLDAEAAGLRSQIESCQQEVERGQQELDNQRQALHQAEAQFSSQQAEVVTLQGQIQLYEGMLHPVQGRLNDYRQQLEQISNLIGQFQETSDYQLQAIAGMQQTIQSLAAAESTPEYAAV</sequence>
<dbReference type="InterPro" id="IPR047813">
    <property type="entry name" value="HmpF"/>
</dbReference>
<dbReference type="Gene3D" id="1.10.287.1490">
    <property type="match status" value="1"/>
</dbReference>
<feature type="coiled-coil region" evidence="1">
    <location>
        <begin position="453"/>
        <end position="557"/>
    </location>
</feature>
<protein>
    <submittedName>
        <fullName evidence="3">Uncharacterized protein</fullName>
    </submittedName>
</protein>
<accession>A0A8J7AKA8</accession>
<organism evidence="3 4">
    <name type="scientific">Vasconcelosia minhoensis LEGE 07310</name>
    <dbReference type="NCBI Taxonomy" id="915328"/>
    <lineage>
        <taxon>Bacteria</taxon>
        <taxon>Bacillati</taxon>
        <taxon>Cyanobacteriota</taxon>
        <taxon>Cyanophyceae</taxon>
        <taxon>Nodosilineales</taxon>
        <taxon>Cymatolegaceae</taxon>
        <taxon>Vasconcelosia</taxon>
        <taxon>Vasconcelosia minhoensis</taxon>
    </lineage>
</organism>
<dbReference type="AlphaFoldDB" id="A0A8J7AKA8"/>